<feature type="signal peptide" evidence="1">
    <location>
        <begin position="1"/>
        <end position="23"/>
    </location>
</feature>
<feature type="chain" id="PRO_5029778123" description="DUF3313 family protein" evidence="1">
    <location>
        <begin position="24"/>
        <end position="233"/>
    </location>
</feature>
<evidence type="ECO:0000313" key="2">
    <source>
        <dbReference type="EMBL" id="MXV16965.1"/>
    </source>
</evidence>
<dbReference type="PROSITE" id="PS51257">
    <property type="entry name" value="PROKAR_LIPOPROTEIN"/>
    <property type="match status" value="1"/>
</dbReference>
<name>A0A7K1Y142_9SPHI</name>
<dbReference type="AlphaFoldDB" id="A0A7K1Y142"/>
<sequence>MNKLIIYTIVAAAAFLQACSSQVYNNKSYVKSNDLTGKKIAILPVEVEFTGRLPKGYSLDKKVAEEETEGVTIQNTIYSQYLYHSAKGGSRKSVELINVDQVNSRLKANGIGVRESWSMNPDSLGKLIGADLVLKVRIKKNRIMSESAAFGMDVAGNVLDKILSNKNNSSVVPVVNSKTYNIYVQATLSDAKSHEVVTKFSRQRDADWNRSPETVVKSTGKKIVKKGVVYAQQ</sequence>
<evidence type="ECO:0000256" key="1">
    <source>
        <dbReference type="SAM" id="SignalP"/>
    </source>
</evidence>
<comment type="caution">
    <text evidence="2">The sequence shown here is derived from an EMBL/GenBank/DDBJ whole genome shotgun (WGS) entry which is preliminary data.</text>
</comment>
<dbReference type="RefSeq" id="WP_160907978.1">
    <property type="nucleotide sequence ID" value="NZ_WVHS01000004.1"/>
</dbReference>
<reference evidence="2 3" key="1">
    <citation type="submission" date="2019-11" db="EMBL/GenBank/DDBJ databases">
        <title>Pedobacter sp. HMF7056 Genome sequencing and assembly.</title>
        <authorList>
            <person name="Kang H."/>
            <person name="Kim H."/>
            <person name="Joh K."/>
        </authorList>
    </citation>
    <scope>NUCLEOTIDE SEQUENCE [LARGE SCALE GENOMIC DNA]</scope>
    <source>
        <strain evidence="2 3">HMF7056</strain>
    </source>
</reference>
<evidence type="ECO:0008006" key="4">
    <source>
        <dbReference type="Google" id="ProtNLM"/>
    </source>
</evidence>
<protein>
    <recommendedName>
        <fullName evidence="4">DUF3313 family protein</fullName>
    </recommendedName>
</protein>
<organism evidence="2 3">
    <name type="scientific">Hufsiella ginkgonis</name>
    <dbReference type="NCBI Taxonomy" id="2695274"/>
    <lineage>
        <taxon>Bacteria</taxon>
        <taxon>Pseudomonadati</taxon>
        <taxon>Bacteroidota</taxon>
        <taxon>Sphingobacteriia</taxon>
        <taxon>Sphingobacteriales</taxon>
        <taxon>Sphingobacteriaceae</taxon>
        <taxon>Hufsiella</taxon>
    </lineage>
</organism>
<keyword evidence="1" id="KW-0732">Signal</keyword>
<proteinExistence type="predicted"/>
<evidence type="ECO:0000313" key="3">
    <source>
        <dbReference type="Proteomes" id="UP000451233"/>
    </source>
</evidence>
<keyword evidence="3" id="KW-1185">Reference proteome</keyword>
<dbReference type="Proteomes" id="UP000451233">
    <property type="component" value="Unassembled WGS sequence"/>
</dbReference>
<dbReference type="EMBL" id="WVHS01000004">
    <property type="protein sequence ID" value="MXV16965.1"/>
    <property type="molecule type" value="Genomic_DNA"/>
</dbReference>
<gene>
    <name evidence="2" type="ORF">GS398_16815</name>
</gene>
<accession>A0A7K1Y142</accession>